<feature type="compositionally biased region" description="Basic and acidic residues" evidence="2">
    <location>
        <begin position="46"/>
        <end position="59"/>
    </location>
</feature>
<evidence type="ECO:0000256" key="2">
    <source>
        <dbReference type="SAM" id="MobiDB-lite"/>
    </source>
</evidence>
<dbReference type="PANTHER" id="PTHR13690:SF80">
    <property type="entry name" value="BZIP TRANSCRIPTION FACTOR FAMILY PROTEIN-RELATED"/>
    <property type="match status" value="1"/>
</dbReference>
<dbReference type="PROSITE" id="PS50217">
    <property type="entry name" value="BZIP"/>
    <property type="match status" value="1"/>
</dbReference>
<dbReference type="SMART" id="SM00338">
    <property type="entry name" value="BRLZ"/>
    <property type="match status" value="1"/>
</dbReference>
<gene>
    <name evidence="4" type="ORF">A3770_01p06480</name>
</gene>
<evidence type="ECO:0000313" key="5">
    <source>
        <dbReference type="Proteomes" id="UP000316726"/>
    </source>
</evidence>
<feature type="region of interest" description="Disordered" evidence="2">
    <location>
        <begin position="1"/>
        <end position="61"/>
    </location>
</feature>
<reference evidence="4 5" key="1">
    <citation type="submission" date="2018-07" db="EMBL/GenBank/DDBJ databases">
        <title>The complete nuclear genome of the prasinophyte Chloropicon primus (CCMP1205).</title>
        <authorList>
            <person name="Pombert J.-F."/>
            <person name="Otis C."/>
            <person name="Turmel M."/>
            <person name="Lemieux C."/>
        </authorList>
    </citation>
    <scope>NUCLEOTIDE SEQUENCE [LARGE SCALE GENOMIC DNA]</scope>
    <source>
        <strain evidence="4 5">CCMP1205</strain>
    </source>
</reference>
<feature type="domain" description="BZIP" evidence="3">
    <location>
        <begin position="57"/>
        <end position="120"/>
    </location>
</feature>
<keyword evidence="1" id="KW-0175">Coiled coil</keyword>
<dbReference type="Pfam" id="PF07716">
    <property type="entry name" value="bZIP_2"/>
    <property type="match status" value="1"/>
</dbReference>
<feature type="coiled-coil region" evidence="1">
    <location>
        <begin position="68"/>
        <end position="130"/>
    </location>
</feature>
<evidence type="ECO:0000259" key="3">
    <source>
        <dbReference type="PROSITE" id="PS50217"/>
    </source>
</evidence>
<proteinExistence type="predicted"/>
<evidence type="ECO:0000256" key="1">
    <source>
        <dbReference type="SAM" id="Coils"/>
    </source>
</evidence>
<dbReference type="InterPro" id="IPR046347">
    <property type="entry name" value="bZIP_sf"/>
</dbReference>
<dbReference type="Proteomes" id="UP000316726">
    <property type="component" value="Chromosome 1"/>
</dbReference>
<dbReference type="AlphaFoldDB" id="A0A5B8MFM5"/>
<accession>A0A5B8MFM5</accession>
<dbReference type="SUPFAM" id="SSF57959">
    <property type="entry name" value="Leucine zipper domain"/>
    <property type="match status" value="1"/>
</dbReference>
<evidence type="ECO:0000313" key="4">
    <source>
        <dbReference type="EMBL" id="QDZ18130.1"/>
    </source>
</evidence>
<sequence length="138" mass="15914">MPKRKKAETTSATEKQGEAKPLDKNVFKKLLEEKPKGKQRKNTRKTAPDPRLDPNIDPKRAKRIIANRESAARSKAKQKQHLENLKNMHKALNLQKTSIQQEIDSVHADARRVEKENEELLKRLQDYRAKEGVVEEAS</sequence>
<dbReference type="EMBL" id="CP031034">
    <property type="protein sequence ID" value="QDZ18130.1"/>
    <property type="molecule type" value="Genomic_DNA"/>
</dbReference>
<name>A0A5B8MFM5_9CHLO</name>
<feature type="compositionally biased region" description="Basic and acidic residues" evidence="2">
    <location>
        <begin position="15"/>
        <end position="36"/>
    </location>
</feature>
<dbReference type="GO" id="GO:0003700">
    <property type="term" value="F:DNA-binding transcription factor activity"/>
    <property type="evidence" value="ECO:0007669"/>
    <property type="project" value="InterPro"/>
</dbReference>
<dbReference type="PANTHER" id="PTHR13690">
    <property type="entry name" value="TRANSCRIPTION FACTOR POSF21-RELATED"/>
    <property type="match status" value="1"/>
</dbReference>
<organism evidence="4 5">
    <name type="scientific">Chloropicon primus</name>
    <dbReference type="NCBI Taxonomy" id="1764295"/>
    <lineage>
        <taxon>Eukaryota</taxon>
        <taxon>Viridiplantae</taxon>
        <taxon>Chlorophyta</taxon>
        <taxon>Chloropicophyceae</taxon>
        <taxon>Chloropicales</taxon>
        <taxon>Chloropicaceae</taxon>
        <taxon>Chloropicon</taxon>
    </lineage>
</organism>
<dbReference type="GO" id="GO:0005634">
    <property type="term" value="C:nucleus"/>
    <property type="evidence" value="ECO:0007669"/>
    <property type="project" value="TreeGrafter"/>
</dbReference>
<dbReference type="InterPro" id="IPR004827">
    <property type="entry name" value="bZIP"/>
</dbReference>
<protein>
    <recommendedName>
        <fullName evidence="3">BZIP domain-containing protein</fullName>
    </recommendedName>
</protein>
<keyword evidence="5" id="KW-1185">Reference proteome</keyword>
<dbReference type="Gene3D" id="1.20.5.170">
    <property type="match status" value="1"/>
</dbReference>
<dbReference type="OrthoDB" id="1435597at2759"/>